<dbReference type="Gene3D" id="1.10.10.10">
    <property type="entry name" value="Winged helix-like DNA-binding domain superfamily/Winged helix DNA-binding domain"/>
    <property type="match status" value="1"/>
</dbReference>
<dbReference type="GO" id="GO:0003700">
    <property type="term" value="F:DNA-binding transcription factor activity"/>
    <property type="evidence" value="ECO:0007669"/>
    <property type="project" value="InterPro"/>
</dbReference>
<dbReference type="InterPro" id="IPR001766">
    <property type="entry name" value="Fork_head_dom"/>
</dbReference>
<evidence type="ECO:0000256" key="2">
    <source>
        <dbReference type="SAM" id="MobiDB-lite"/>
    </source>
</evidence>
<evidence type="ECO:0000256" key="1">
    <source>
        <dbReference type="ARBA" id="ARBA00023125"/>
    </source>
</evidence>
<dbReference type="InterPro" id="IPR036388">
    <property type="entry name" value="WH-like_DNA-bd_sf"/>
</dbReference>
<accession>A0A183C6G6</accession>
<feature type="region of interest" description="Disordered" evidence="2">
    <location>
        <begin position="21"/>
        <end position="44"/>
    </location>
</feature>
<feature type="domain" description="Fork-head" evidence="3">
    <location>
        <begin position="172"/>
        <end position="203"/>
    </location>
</feature>
<evidence type="ECO:0000313" key="5">
    <source>
        <dbReference type="WBParaSite" id="GPLIN_000846200"/>
    </source>
</evidence>
<proteinExistence type="predicted"/>
<sequence length="208" mass="23197">MEAGETILSVPPLLHLLTIQQQQQKGNSAQKITPKAKCPLPHHHHQTTKFAPAANANVVKQEANNNNKSASAGLASDEEDRLEHKQQLLSQDDEDDDFVGKLEIVENSTTPLPHYLQIQIPPVSGAAFVRGRHHHLHTASSLLIPTDDPSTPTDQALKALPVIKLPWDEKEERPSLSYKDLIIEAIESSPERRLKLSEIYQVAERFQN</sequence>
<dbReference type="WBParaSite" id="GPLIN_000846200">
    <property type="protein sequence ID" value="GPLIN_000846200"/>
    <property type="gene ID" value="GPLIN_000846200"/>
</dbReference>
<dbReference type="InterPro" id="IPR036390">
    <property type="entry name" value="WH_DNA-bd_sf"/>
</dbReference>
<evidence type="ECO:0000259" key="3">
    <source>
        <dbReference type="Pfam" id="PF00250"/>
    </source>
</evidence>
<reference evidence="5" key="3">
    <citation type="submission" date="2016-06" db="UniProtKB">
        <authorList>
            <consortium name="WormBaseParasite"/>
        </authorList>
    </citation>
    <scope>IDENTIFICATION</scope>
</reference>
<keyword evidence="1" id="KW-0238">DNA-binding</keyword>
<dbReference type="AlphaFoldDB" id="A0A183C6G6"/>
<reference evidence="4" key="2">
    <citation type="submission" date="2014-05" db="EMBL/GenBank/DDBJ databases">
        <title>The genome and life-stage specific transcriptomes of Globodera pallida elucidate key aspects of plant parasitism by a cyst nematode.</title>
        <authorList>
            <person name="Cotton J.A."/>
            <person name="Lilley C.J."/>
            <person name="Jones L.M."/>
            <person name="Kikuchi T."/>
            <person name="Reid A.J."/>
            <person name="Thorpe P."/>
            <person name="Tsai I.J."/>
            <person name="Beasley H."/>
            <person name="Blok V."/>
            <person name="Cock P.J.A."/>
            <person name="Van den Akker S.E."/>
            <person name="Holroyd N."/>
            <person name="Hunt M."/>
            <person name="Mantelin S."/>
            <person name="Naghra H."/>
            <person name="Pain A."/>
            <person name="Palomares-Rius J.E."/>
            <person name="Zarowiecki M."/>
            <person name="Berriman M."/>
            <person name="Jones J.T."/>
            <person name="Urwin P.E."/>
        </authorList>
    </citation>
    <scope>NUCLEOTIDE SEQUENCE [LARGE SCALE GENOMIC DNA]</scope>
    <source>
        <strain evidence="4">Lindley</strain>
    </source>
</reference>
<organism evidence="4 5">
    <name type="scientific">Globodera pallida</name>
    <name type="common">Potato cyst nematode worm</name>
    <name type="synonym">Heterodera pallida</name>
    <dbReference type="NCBI Taxonomy" id="36090"/>
    <lineage>
        <taxon>Eukaryota</taxon>
        <taxon>Metazoa</taxon>
        <taxon>Ecdysozoa</taxon>
        <taxon>Nematoda</taxon>
        <taxon>Chromadorea</taxon>
        <taxon>Rhabditida</taxon>
        <taxon>Tylenchina</taxon>
        <taxon>Tylenchomorpha</taxon>
        <taxon>Tylenchoidea</taxon>
        <taxon>Heteroderidae</taxon>
        <taxon>Heteroderinae</taxon>
        <taxon>Globodera</taxon>
    </lineage>
</organism>
<dbReference type="Pfam" id="PF00250">
    <property type="entry name" value="Forkhead"/>
    <property type="match status" value="1"/>
</dbReference>
<dbReference type="Proteomes" id="UP000050741">
    <property type="component" value="Unassembled WGS sequence"/>
</dbReference>
<dbReference type="SUPFAM" id="SSF46785">
    <property type="entry name" value="Winged helix' DNA-binding domain"/>
    <property type="match status" value="1"/>
</dbReference>
<reference evidence="4" key="1">
    <citation type="submission" date="2013-12" db="EMBL/GenBank/DDBJ databases">
        <authorList>
            <person name="Aslett M."/>
        </authorList>
    </citation>
    <scope>NUCLEOTIDE SEQUENCE [LARGE SCALE GENOMIC DNA]</scope>
    <source>
        <strain evidence="4">Lindley</strain>
    </source>
</reference>
<name>A0A183C6G6_GLOPA</name>
<evidence type="ECO:0000313" key="4">
    <source>
        <dbReference type="Proteomes" id="UP000050741"/>
    </source>
</evidence>
<keyword evidence="4" id="KW-1185">Reference proteome</keyword>
<protein>
    <submittedName>
        <fullName evidence="5">Fork-head domain-containing protein</fullName>
    </submittedName>
</protein>
<dbReference type="GO" id="GO:0043565">
    <property type="term" value="F:sequence-specific DNA binding"/>
    <property type="evidence" value="ECO:0007669"/>
    <property type="project" value="InterPro"/>
</dbReference>